<dbReference type="AlphaFoldDB" id="A0A7C4BCK2"/>
<comment type="caution">
    <text evidence="1">The sequence shown here is derived from an EMBL/GenBank/DDBJ whole genome shotgun (WGS) entry which is preliminary data.</text>
</comment>
<sequence length="146" mass="16290">MFRCIEVESLSRAYARVSSGDKKFRVALVGLDPPTLVVLGKGFYVCRDVEFLKKLVESALDSDCLSVVYLVKSIDEEWLKQHLPIARYGDSITGDGVVATLRVEQKRLSLRRACVEKGAVVYVLEEALRKQKAEALLNALEKSQAD</sequence>
<evidence type="ECO:0000313" key="1">
    <source>
        <dbReference type="EMBL" id="HGI87296.1"/>
    </source>
</evidence>
<organism evidence="1">
    <name type="scientific">Ignisphaera aggregans</name>
    <dbReference type="NCBI Taxonomy" id="334771"/>
    <lineage>
        <taxon>Archaea</taxon>
        <taxon>Thermoproteota</taxon>
        <taxon>Thermoprotei</taxon>
        <taxon>Desulfurococcales</taxon>
        <taxon>Desulfurococcaceae</taxon>
        <taxon>Ignisphaera</taxon>
    </lineage>
</organism>
<gene>
    <name evidence="1" type="ORF">ENV14_02715</name>
</gene>
<dbReference type="EMBL" id="DTFF01000023">
    <property type="protein sequence ID" value="HGI87296.1"/>
    <property type="molecule type" value="Genomic_DNA"/>
</dbReference>
<reference evidence="1" key="1">
    <citation type="journal article" date="2020" name="mSystems">
        <title>Genome- and Community-Level Interaction Insights into Carbon Utilization and Element Cycling Functions of Hydrothermarchaeota in Hydrothermal Sediment.</title>
        <authorList>
            <person name="Zhou Z."/>
            <person name="Liu Y."/>
            <person name="Xu W."/>
            <person name="Pan J."/>
            <person name="Luo Z.H."/>
            <person name="Li M."/>
        </authorList>
    </citation>
    <scope>NUCLEOTIDE SEQUENCE [LARGE SCALE GENOMIC DNA]</scope>
    <source>
        <strain evidence="1">SpSt-732</strain>
    </source>
</reference>
<proteinExistence type="predicted"/>
<accession>A0A7C4BCK2</accession>
<name>A0A7C4BCK2_9CREN</name>
<protein>
    <submittedName>
        <fullName evidence="1">Uncharacterized protein</fullName>
    </submittedName>
</protein>